<sequence>MDESTRHRRKIKIKKMEIEFVPENNLEFVLNPNNKLTEDAFYGPGCGGNPFRRRLQKLLRNWMKLMANSNLEYFLCYGSLMGYQRTKDFIPYDHDIDICLNEKDFPSLIKKESQRPINVRDKLPHTIIARSFVNGKRLNCEGVLVDTKMDPCSIVSPAARIILGQYNFIDVYLYKTGHVYNPYPELQFDEREIYPIRSCSFADIITRCPSNSDSLLRKFYGLESIEKPHHICINGQFVATGTNVTERKLDWLVKKIKRFKNKRKREKNLS</sequence>
<organism evidence="2 3">
    <name type="scientific">Paramuricea clavata</name>
    <name type="common">Red gorgonian</name>
    <name type="synonym">Violescent sea-whip</name>
    <dbReference type="NCBI Taxonomy" id="317549"/>
    <lineage>
        <taxon>Eukaryota</taxon>
        <taxon>Metazoa</taxon>
        <taxon>Cnidaria</taxon>
        <taxon>Anthozoa</taxon>
        <taxon>Octocorallia</taxon>
        <taxon>Malacalcyonacea</taxon>
        <taxon>Plexauridae</taxon>
        <taxon>Paramuricea</taxon>
    </lineage>
</organism>
<dbReference type="InterPro" id="IPR007074">
    <property type="entry name" value="LicD/FKTN/FKRP_NTP_transf"/>
</dbReference>
<dbReference type="EMBL" id="CACRXK020001336">
    <property type="protein sequence ID" value="CAB3988517.1"/>
    <property type="molecule type" value="Genomic_DNA"/>
</dbReference>
<evidence type="ECO:0000313" key="2">
    <source>
        <dbReference type="EMBL" id="CAB3988517.1"/>
    </source>
</evidence>
<dbReference type="GO" id="GO:0009100">
    <property type="term" value="P:glycoprotein metabolic process"/>
    <property type="evidence" value="ECO:0007669"/>
    <property type="project" value="UniProtKB-ARBA"/>
</dbReference>
<dbReference type="Proteomes" id="UP001152795">
    <property type="component" value="Unassembled WGS sequence"/>
</dbReference>
<comment type="caution">
    <text evidence="2">The sequence shown here is derived from an EMBL/GenBank/DDBJ whole genome shotgun (WGS) entry which is preliminary data.</text>
</comment>
<dbReference type="OrthoDB" id="444255at2759"/>
<gene>
    <name evidence="2" type="ORF">PACLA_8A035499</name>
</gene>
<dbReference type="PANTHER" id="PTHR13627">
    <property type="entry name" value="FUKUTIN RELATED PROTEIN"/>
    <property type="match status" value="1"/>
</dbReference>
<proteinExistence type="predicted"/>
<dbReference type="InterPro" id="IPR052613">
    <property type="entry name" value="LicD_transferase"/>
</dbReference>
<evidence type="ECO:0000313" key="3">
    <source>
        <dbReference type="Proteomes" id="UP001152795"/>
    </source>
</evidence>
<name>A0A6S7GQ08_PARCT</name>
<keyword evidence="3" id="KW-1185">Reference proteome</keyword>
<protein>
    <recommendedName>
        <fullName evidence="1">LicD/FKTN/FKRP nucleotidyltransferase domain-containing protein</fullName>
    </recommendedName>
</protein>
<feature type="domain" description="LicD/FKTN/FKRP nucleotidyltransferase" evidence="1">
    <location>
        <begin position="69"/>
        <end position="135"/>
    </location>
</feature>
<evidence type="ECO:0000259" key="1">
    <source>
        <dbReference type="Pfam" id="PF04991"/>
    </source>
</evidence>
<dbReference type="PANTHER" id="PTHR13627:SF35">
    <property type="entry name" value="LICD FAMILY PROTEIN"/>
    <property type="match status" value="1"/>
</dbReference>
<dbReference type="AlphaFoldDB" id="A0A6S7GQ08"/>
<reference evidence="2" key="1">
    <citation type="submission" date="2020-04" db="EMBL/GenBank/DDBJ databases">
        <authorList>
            <person name="Alioto T."/>
            <person name="Alioto T."/>
            <person name="Gomez Garrido J."/>
        </authorList>
    </citation>
    <scope>NUCLEOTIDE SEQUENCE</scope>
    <source>
        <strain evidence="2">A484AB</strain>
    </source>
</reference>
<accession>A0A6S7GQ08</accession>
<dbReference type="Pfam" id="PF04991">
    <property type="entry name" value="LicD"/>
    <property type="match status" value="1"/>
</dbReference>